<dbReference type="GO" id="GO:0005576">
    <property type="term" value="C:extracellular region"/>
    <property type="evidence" value="ECO:0007669"/>
    <property type="project" value="TreeGrafter"/>
</dbReference>
<dbReference type="EMBL" id="LXQA010005303">
    <property type="protein sequence ID" value="MCH83511.1"/>
    <property type="molecule type" value="Genomic_DNA"/>
</dbReference>
<feature type="non-terminal residue" evidence="2">
    <location>
        <position position="1"/>
    </location>
</feature>
<dbReference type="InterPro" id="IPR050592">
    <property type="entry name" value="GDSL_lipolytic_enzyme"/>
</dbReference>
<protein>
    <submittedName>
        <fullName evidence="2">GDSL esterase/lipase</fullName>
    </submittedName>
</protein>
<sequence>PAYLDPNLQPSELATGVNFASGGAGYDPLTSKLGVAISMSGQLDLFKDYIVKLKGVVGEDRAKFIIGNSLFLVVLGSNDISNTYYLSRLRQVQYDFPTYSDLLVNSAYNFYQRTMAGGIERKCVQEYNDAAVFFNNKLSIGIDSFKQNFPSCRIAYMDVYNPLLDIIAIKWETEGVVAQAK</sequence>
<dbReference type="AlphaFoldDB" id="A0A392M8A1"/>
<proteinExistence type="inferred from homology"/>
<dbReference type="PANTHER" id="PTHR45642">
    <property type="entry name" value="GDSL ESTERASE/LIPASE EXL3"/>
    <property type="match status" value="1"/>
</dbReference>
<dbReference type="Proteomes" id="UP000265520">
    <property type="component" value="Unassembled WGS sequence"/>
</dbReference>
<reference evidence="2 3" key="1">
    <citation type="journal article" date="2018" name="Front. Plant Sci.">
        <title>Red Clover (Trifolium pratense) and Zigzag Clover (T. medium) - A Picture of Genomic Similarities and Differences.</title>
        <authorList>
            <person name="Dluhosova J."/>
            <person name="Istvanek J."/>
            <person name="Nedelnik J."/>
            <person name="Repkova J."/>
        </authorList>
    </citation>
    <scope>NUCLEOTIDE SEQUENCE [LARGE SCALE GENOMIC DNA]</scope>
    <source>
        <strain evidence="3">cv. 10/8</strain>
        <tissue evidence="2">Leaf</tissue>
    </source>
</reference>
<comment type="similarity">
    <text evidence="1">Belongs to the 'GDSL' lipolytic enzyme family.</text>
</comment>
<organism evidence="2 3">
    <name type="scientific">Trifolium medium</name>
    <dbReference type="NCBI Taxonomy" id="97028"/>
    <lineage>
        <taxon>Eukaryota</taxon>
        <taxon>Viridiplantae</taxon>
        <taxon>Streptophyta</taxon>
        <taxon>Embryophyta</taxon>
        <taxon>Tracheophyta</taxon>
        <taxon>Spermatophyta</taxon>
        <taxon>Magnoliopsida</taxon>
        <taxon>eudicotyledons</taxon>
        <taxon>Gunneridae</taxon>
        <taxon>Pentapetalae</taxon>
        <taxon>rosids</taxon>
        <taxon>fabids</taxon>
        <taxon>Fabales</taxon>
        <taxon>Fabaceae</taxon>
        <taxon>Papilionoideae</taxon>
        <taxon>50 kb inversion clade</taxon>
        <taxon>NPAAA clade</taxon>
        <taxon>Hologalegina</taxon>
        <taxon>IRL clade</taxon>
        <taxon>Trifolieae</taxon>
        <taxon>Trifolium</taxon>
    </lineage>
</organism>
<gene>
    <name evidence="2" type="ORF">A2U01_0004334</name>
</gene>
<dbReference type="InterPro" id="IPR036514">
    <property type="entry name" value="SGNH_hydro_sf"/>
</dbReference>
<dbReference type="InterPro" id="IPR001087">
    <property type="entry name" value="GDSL"/>
</dbReference>
<dbReference type="GO" id="GO:0016788">
    <property type="term" value="F:hydrolase activity, acting on ester bonds"/>
    <property type="evidence" value="ECO:0007669"/>
    <property type="project" value="InterPro"/>
</dbReference>
<dbReference type="Pfam" id="PF00657">
    <property type="entry name" value="Lipase_GDSL"/>
    <property type="match status" value="1"/>
</dbReference>
<evidence type="ECO:0000313" key="3">
    <source>
        <dbReference type="Proteomes" id="UP000265520"/>
    </source>
</evidence>
<dbReference type="PANTHER" id="PTHR45642:SF135">
    <property type="entry name" value="GDSL ESTERASE_LIPASE EXL2"/>
    <property type="match status" value="1"/>
</dbReference>
<name>A0A392M8A1_9FABA</name>
<accession>A0A392M8A1</accession>
<keyword evidence="3" id="KW-1185">Reference proteome</keyword>
<dbReference type="Gene3D" id="3.40.50.1110">
    <property type="entry name" value="SGNH hydrolase"/>
    <property type="match status" value="1"/>
</dbReference>
<comment type="caution">
    <text evidence="2">The sequence shown here is derived from an EMBL/GenBank/DDBJ whole genome shotgun (WGS) entry which is preliminary data.</text>
</comment>
<evidence type="ECO:0000313" key="2">
    <source>
        <dbReference type="EMBL" id="MCH83511.1"/>
    </source>
</evidence>
<evidence type="ECO:0000256" key="1">
    <source>
        <dbReference type="ARBA" id="ARBA00008668"/>
    </source>
</evidence>